<keyword evidence="3" id="KW-1185">Reference proteome</keyword>
<gene>
    <name evidence="2" type="ORF">EHS15_16180</name>
</gene>
<evidence type="ECO:0000313" key="3">
    <source>
        <dbReference type="Proteomes" id="UP000298058"/>
    </source>
</evidence>
<evidence type="ECO:0008006" key="4">
    <source>
        <dbReference type="Google" id="ProtNLM"/>
    </source>
</evidence>
<dbReference type="Proteomes" id="UP000298058">
    <property type="component" value="Unassembled WGS sequence"/>
</dbReference>
<dbReference type="EMBL" id="RQHW01000065">
    <property type="protein sequence ID" value="TGN17574.1"/>
    <property type="molecule type" value="Genomic_DNA"/>
</dbReference>
<proteinExistence type="predicted"/>
<keyword evidence="1" id="KW-0175">Coiled coil</keyword>
<sequence>MNVYLGDIKIELIGKRPQTGFSLQKTFSIPAAYNTKRALKNDSLKKGWVIISTLPNIKSNECSMQILNLENEIKKLNEKIRIFHIACDSPDHWEGVKELHPSLKAKGFCLNLAAKKDVMNFKESFGVGVKGSERIAHGLFAFRDGKLIGSLIPKQQYGIPNIKGFLKSLGF</sequence>
<feature type="coiled-coil region" evidence="1">
    <location>
        <begin position="59"/>
        <end position="86"/>
    </location>
</feature>
<protein>
    <recommendedName>
        <fullName evidence="4">Redoxin domain-containing protein</fullName>
    </recommendedName>
</protein>
<organism evidence="2 3">
    <name type="scientific">Leptospira idonii</name>
    <dbReference type="NCBI Taxonomy" id="1193500"/>
    <lineage>
        <taxon>Bacteria</taxon>
        <taxon>Pseudomonadati</taxon>
        <taxon>Spirochaetota</taxon>
        <taxon>Spirochaetia</taxon>
        <taxon>Leptospirales</taxon>
        <taxon>Leptospiraceae</taxon>
        <taxon>Leptospira</taxon>
    </lineage>
</organism>
<evidence type="ECO:0000256" key="1">
    <source>
        <dbReference type="SAM" id="Coils"/>
    </source>
</evidence>
<evidence type="ECO:0000313" key="2">
    <source>
        <dbReference type="EMBL" id="TGN17574.1"/>
    </source>
</evidence>
<dbReference type="RefSeq" id="WP_135761632.1">
    <property type="nucleotide sequence ID" value="NZ_RQHW01000065.1"/>
</dbReference>
<accession>A0A4R9LW58</accession>
<dbReference type="OrthoDB" id="335140at2"/>
<dbReference type="Gene3D" id="3.40.30.10">
    <property type="entry name" value="Glutaredoxin"/>
    <property type="match status" value="1"/>
</dbReference>
<reference evidence="2" key="1">
    <citation type="journal article" date="2019" name="PLoS Negl. Trop. Dis.">
        <title>Revisiting the worldwide diversity of Leptospira species in the environment.</title>
        <authorList>
            <person name="Vincent A.T."/>
            <person name="Schiettekatte O."/>
            <person name="Bourhy P."/>
            <person name="Veyrier F.J."/>
            <person name="Picardeau M."/>
        </authorList>
    </citation>
    <scope>NUCLEOTIDE SEQUENCE [LARGE SCALE GENOMIC DNA]</scope>
    <source>
        <strain evidence="2">201300427</strain>
    </source>
</reference>
<dbReference type="AlphaFoldDB" id="A0A4R9LW58"/>
<dbReference type="InterPro" id="IPR036249">
    <property type="entry name" value="Thioredoxin-like_sf"/>
</dbReference>
<name>A0A4R9LW58_9LEPT</name>
<dbReference type="SUPFAM" id="SSF52833">
    <property type="entry name" value="Thioredoxin-like"/>
    <property type="match status" value="1"/>
</dbReference>
<comment type="caution">
    <text evidence="2">The sequence shown here is derived from an EMBL/GenBank/DDBJ whole genome shotgun (WGS) entry which is preliminary data.</text>
</comment>